<dbReference type="Proteomes" id="UP000433104">
    <property type="component" value="Unassembled WGS sequence"/>
</dbReference>
<dbReference type="Gene3D" id="2.40.110.10">
    <property type="entry name" value="Butyryl-CoA Dehydrogenase, subunit A, domain 2"/>
    <property type="match status" value="1"/>
</dbReference>
<dbReference type="InterPro" id="IPR006091">
    <property type="entry name" value="Acyl-CoA_Oxase/DH_mid-dom"/>
</dbReference>
<keyword evidence="4 6" id="KW-0274">FAD</keyword>
<reference evidence="11 12" key="1">
    <citation type="submission" date="2019-12" db="EMBL/GenBank/DDBJ databases">
        <title>Genomic-based taxomic classification of the family Erythrobacteraceae.</title>
        <authorList>
            <person name="Xu L."/>
        </authorList>
    </citation>
    <scope>NUCLEOTIDE SEQUENCE [LARGE SCALE GENOMIC DNA]</scope>
    <source>
        <strain evidence="11 12">MCCC 1A09962</strain>
    </source>
</reference>
<feature type="domain" description="Acyl-CoA dehydrogenase/oxidase N-terminal" evidence="10">
    <location>
        <begin position="26"/>
        <end position="136"/>
    </location>
</feature>
<feature type="region of interest" description="Disordered" evidence="7">
    <location>
        <begin position="1"/>
        <end position="20"/>
    </location>
</feature>
<dbReference type="PANTHER" id="PTHR43884">
    <property type="entry name" value="ACYL-COA DEHYDROGENASE"/>
    <property type="match status" value="1"/>
</dbReference>
<dbReference type="InterPro" id="IPR013786">
    <property type="entry name" value="AcylCoA_DH/ox_N"/>
</dbReference>
<dbReference type="Pfam" id="PF02771">
    <property type="entry name" value="Acyl-CoA_dh_N"/>
    <property type="match status" value="1"/>
</dbReference>
<dbReference type="Pfam" id="PF02770">
    <property type="entry name" value="Acyl-CoA_dh_M"/>
    <property type="match status" value="1"/>
</dbReference>
<evidence type="ECO:0000256" key="6">
    <source>
        <dbReference type="RuleBase" id="RU362125"/>
    </source>
</evidence>
<evidence type="ECO:0000313" key="11">
    <source>
        <dbReference type="EMBL" id="MXO86737.1"/>
    </source>
</evidence>
<feature type="domain" description="Acyl-CoA oxidase/dehydrogenase middle" evidence="9">
    <location>
        <begin position="141"/>
        <end position="239"/>
    </location>
</feature>
<gene>
    <name evidence="11" type="ORF">GRI38_11945</name>
</gene>
<dbReference type="RefSeq" id="WP_160684208.1">
    <property type="nucleotide sequence ID" value="NZ_WTYW01000003.1"/>
</dbReference>
<name>A0A844ZII2_9SPHN</name>
<dbReference type="InterPro" id="IPR006089">
    <property type="entry name" value="Acyl-CoA_DH_CS"/>
</dbReference>
<dbReference type="PROSITE" id="PS00072">
    <property type="entry name" value="ACYL_COA_DH_1"/>
    <property type="match status" value="1"/>
</dbReference>
<comment type="caution">
    <text evidence="11">The sequence shown here is derived from an EMBL/GenBank/DDBJ whole genome shotgun (WGS) entry which is preliminary data.</text>
</comment>
<evidence type="ECO:0000259" key="9">
    <source>
        <dbReference type="Pfam" id="PF02770"/>
    </source>
</evidence>
<dbReference type="InterPro" id="IPR009100">
    <property type="entry name" value="AcylCoA_DH/oxidase_NM_dom_sf"/>
</dbReference>
<keyword evidence="12" id="KW-1185">Reference proteome</keyword>
<dbReference type="InterPro" id="IPR009075">
    <property type="entry name" value="AcylCo_DH/oxidase_C"/>
</dbReference>
<dbReference type="GO" id="GO:0003995">
    <property type="term" value="F:acyl-CoA dehydrogenase activity"/>
    <property type="evidence" value="ECO:0007669"/>
    <property type="project" value="InterPro"/>
</dbReference>
<proteinExistence type="inferred from homology"/>
<dbReference type="Pfam" id="PF00441">
    <property type="entry name" value="Acyl-CoA_dh_1"/>
    <property type="match status" value="1"/>
</dbReference>
<dbReference type="OrthoDB" id="5510711at2"/>
<dbReference type="Gene3D" id="1.20.140.10">
    <property type="entry name" value="Butyryl-CoA Dehydrogenase, subunit A, domain 3"/>
    <property type="match status" value="1"/>
</dbReference>
<evidence type="ECO:0000259" key="8">
    <source>
        <dbReference type="Pfam" id="PF00441"/>
    </source>
</evidence>
<dbReference type="FunFam" id="1.20.140.10:FF:000001">
    <property type="entry name" value="Acyl-CoA dehydrogenase"/>
    <property type="match status" value="1"/>
</dbReference>
<protein>
    <submittedName>
        <fullName evidence="11">Acyl-CoA dehydrogenase</fullName>
    </submittedName>
</protein>
<evidence type="ECO:0000256" key="3">
    <source>
        <dbReference type="ARBA" id="ARBA00022630"/>
    </source>
</evidence>
<dbReference type="InterPro" id="IPR037069">
    <property type="entry name" value="AcylCoA_DH/ox_N_sf"/>
</dbReference>
<dbReference type="EMBL" id="WTYW01000003">
    <property type="protein sequence ID" value="MXO86737.1"/>
    <property type="molecule type" value="Genomic_DNA"/>
</dbReference>
<dbReference type="InterPro" id="IPR036250">
    <property type="entry name" value="AcylCo_DH-like_C"/>
</dbReference>
<dbReference type="PIRSF" id="PIRSF016578">
    <property type="entry name" value="HsaA"/>
    <property type="match status" value="1"/>
</dbReference>
<evidence type="ECO:0000256" key="7">
    <source>
        <dbReference type="SAM" id="MobiDB-lite"/>
    </source>
</evidence>
<accession>A0A844ZII2</accession>
<evidence type="ECO:0000256" key="1">
    <source>
        <dbReference type="ARBA" id="ARBA00001974"/>
    </source>
</evidence>
<dbReference type="GO" id="GO:0050660">
    <property type="term" value="F:flavin adenine dinucleotide binding"/>
    <property type="evidence" value="ECO:0007669"/>
    <property type="project" value="InterPro"/>
</dbReference>
<dbReference type="SUPFAM" id="SSF56645">
    <property type="entry name" value="Acyl-CoA dehydrogenase NM domain-like"/>
    <property type="match status" value="1"/>
</dbReference>
<evidence type="ECO:0000259" key="10">
    <source>
        <dbReference type="Pfam" id="PF02771"/>
    </source>
</evidence>
<evidence type="ECO:0000256" key="2">
    <source>
        <dbReference type="ARBA" id="ARBA00009347"/>
    </source>
</evidence>
<evidence type="ECO:0000256" key="5">
    <source>
        <dbReference type="ARBA" id="ARBA00023002"/>
    </source>
</evidence>
<dbReference type="SUPFAM" id="SSF47203">
    <property type="entry name" value="Acyl-CoA dehydrogenase C-terminal domain-like"/>
    <property type="match status" value="1"/>
</dbReference>
<comment type="similarity">
    <text evidence="2 6">Belongs to the acyl-CoA dehydrogenase family.</text>
</comment>
<dbReference type="PANTHER" id="PTHR43884:SF12">
    <property type="entry name" value="ISOVALERYL-COA DEHYDROGENASE, MITOCHONDRIAL-RELATED"/>
    <property type="match status" value="1"/>
</dbReference>
<dbReference type="Gene3D" id="1.10.540.10">
    <property type="entry name" value="Acyl-CoA dehydrogenase/oxidase, N-terminal domain"/>
    <property type="match status" value="1"/>
</dbReference>
<evidence type="ECO:0000313" key="12">
    <source>
        <dbReference type="Proteomes" id="UP000433104"/>
    </source>
</evidence>
<feature type="domain" description="Acyl-CoA dehydrogenase/oxidase C-terminal" evidence="8">
    <location>
        <begin position="253"/>
        <end position="401"/>
    </location>
</feature>
<comment type="cofactor">
    <cofactor evidence="1 6">
        <name>FAD</name>
        <dbReference type="ChEBI" id="CHEBI:57692"/>
    </cofactor>
</comment>
<dbReference type="AlphaFoldDB" id="A0A844ZII2"/>
<keyword evidence="3 6" id="KW-0285">Flavoprotein</keyword>
<dbReference type="InterPro" id="IPR046373">
    <property type="entry name" value="Acyl-CoA_Oxase/DH_mid-dom_sf"/>
</dbReference>
<keyword evidence="5 6" id="KW-0560">Oxidoreductase</keyword>
<organism evidence="11 12">
    <name type="scientific">Parapontixanthobacter aurantiacus</name>
    <dbReference type="NCBI Taxonomy" id="1463599"/>
    <lineage>
        <taxon>Bacteria</taxon>
        <taxon>Pseudomonadati</taxon>
        <taxon>Pseudomonadota</taxon>
        <taxon>Alphaproteobacteria</taxon>
        <taxon>Sphingomonadales</taxon>
        <taxon>Erythrobacteraceae</taxon>
        <taxon>Parapontixanthobacter</taxon>
    </lineage>
</organism>
<evidence type="ECO:0000256" key="4">
    <source>
        <dbReference type="ARBA" id="ARBA00022827"/>
    </source>
</evidence>
<sequence>MATAASDPSAQGRADPGSAVRTIDPADEQAFLDAIETWVAREVVPSVKRYDHADEWPGPLVEQMAEMGLFGATISSEYGGLGLPATTYAKIVMAISSRWMAVTGIINSHLIMAAAIERFGTEDQKRKWLPKLASGELRGGLALTEPNAGTDLQAIRTVAAQQADGSYRLNGTKTWITNAIHGSCFALLAKTDPAADPRYRGISLFIVDKREGESGLSTGKKFDKLGYKSIDTAELILDDYLVPQDHLIGGVEGQGFFQATGGLELGRINVAARGAGVAEGTLKLAADYAQQRETMGKPIAQHQAIQLKLGEMATRARAAKLLTLDAAEAYDKGERCDMEAGMAKYFASEAAVKNSEEAMRVFGGYSYSKEYDVERFYRDSLFMCIAEGTNEMQRMIIAKQYLKANPA</sequence>